<feature type="transmembrane region" description="Helical" evidence="6">
    <location>
        <begin position="94"/>
        <end position="112"/>
    </location>
</feature>
<evidence type="ECO:0000256" key="1">
    <source>
        <dbReference type="ARBA" id="ARBA00004141"/>
    </source>
</evidence>
<dbReference type="Gene3D" id="1.20.1260.100">
    <property type="entry name" value="TspO/MBR protein"/>
    <property type="match status" value="1"/>
</dbReference>
<evidence type="ECO:0000256" key="2">
    <source>
        <dbReference type="ARBA" id="ARBA00007524"/>
    </source>
</evidence>
<dbReference type="Proteomes" id="UP001589753">
    <property type="component" value="Unassembled WGS sequence"/>
</dbReference>
<protein>
    <submittedName>
        <fullName evidence="7">TspO/MBR family protein</fullName>
    </submittedName>
</protein>
<keyword evidence="3 6" id="KW-0812">Transmembrane</keyword>
<dbReference type="EMBL" id="JBHMDI010000167">
    <property type="protein sequence ID" value="MFB9352249.1"/>
    <property type="molecule type" value="Genomic_DNA"/>
</dbReference>
<dbReference type="PIRSF" id="PIRSF005859">
    <property type="entry name" value="PBR"/>
    <property type="match status" value="1"/>
</dbReference>
<dbReference type="InterPro" id="IPR004307">
    <property type="entry name" value="TspO_MBR"/>
</dbReference>
<evidence type="ECO:0000256" key="4">
    <source>
        <dbReference type="ARBA" id="ARBA00022989"/>
    </source>
</evidence>
<accession>A0ABV5LK33</accession>
<dbReference type="PANTHER" id="PTHR10057">
    <property type="entry name" value="PERIPHERAL-TYPE BENZODIAZEPINE RECEPTOR"/>
    <property type="match status" value="1"/>
</dbReference>
<dbReference type="Pfam" id="PF03073">
    <property type="entry name" value="TspO_MBR"/>
    <property type="match status" value="1"/>
</dbReference>
<organism evidence="7 8">
    <name type="scientific">Streptomyces heliomycini</name>
    <dbReference type="NCBI Taxonomy" id="284032"/>
    <lineage>
        <taxon>Bacteria</taxon>
        <taxon>Bacillati</taxon>
        <taxon>Actinomycetota</taxon>
        <taxon>Actinomycetes</taxon>
        <taxon>Kitasatosporales</taxon>
        <taxon>Streptomycetaceae</taxon>
        <taxon>Streptomyces</taxon>
    </lineage>
</organism>
<keyword evidence="4 6" id="KW-1133">Transmembrane helix</keyword>
<dbReference type="PANTHER" id="PTHR10057:SF0">
    <property type="entry name" value="TRANSLOCATOR PROTEIN"/>
    <property type="match status" value="1"/>
</dbReference>
<dbReference type="RefSeq" id="WP_037804620.1">
    <property type="nucleotide sequence ID" value="NZ_JBHMDI010000167.1"/>
</dbReference>
<feature type="transmembrane region" description="Helical" evidence="6">
    <location>
        <begin position="20"/>
        <end position="41"/>
    </location>
</feature>
<dbReference type="CDD" id="cd15904">
    <property type="entry name" value="TSPO_MBR"/>
    <property type="match status" value="1"/>
</dbReference>
<keyword evidence="8" id="KW-1185">Reference proteome</keyword>
<name>A0ABV5LK33_9ACTN</name>
<evidence type="ECO:0000256" key="6">
    <source>
        <dbReference type="SAM" id="Phobius"/>
    </source>
</evidence>
<evidence type="ECO:0000256" key="5">
    <source>
        <dbReference type="ARBA" id="ARBA00023136"/>
    </source>
</evidence>
<feature type="transmembrane region" description="Helical" evidence="6">
    <location>
        <begin position="61"/>
        <end position="82"/>
    </location>
</feature>
<comment type="similarity">
    <text evidence="2">Belongs to the TspO/BZRP family.</text>
</comment>
<evidence type="ECO:0000256" key="3">
    <source>
        <dbReference type="ARBA" id="ARBA00022692"/>
    </source>
</evidence>
<feature type="transmembrane region" description="Helical" evidence="6">
    <location>
        <begin position="145"/>
        <end position="167"/>
    </location>
</feature>
<gene>
    <name evidence="7" type="ORF">ACFFUA_33395</name>
</gene>
<dbReference type="InterPro" id="IPR038330">
    <property type="entry name" value="TspO/MBR-related_sf"/>
</dbReference>
<reference evidence="7 8" key="1">
    <citation type="submission" date="2024-09" db="EMBL/GenBank/DDBJ databases">
        <authorList>
            <person name="Sun Q."/>
            <person name="Mori K."/>
        </authorList>
    </citation>
    <scope>NUCLEOTIDE SEQUENCE [LARGE SCALE GENOMIC DNA]</scope>
    <source>
        <strain evidence="7 8">JCM 9767</strain>
    </source>
</reference>
<evidence type="ECO:0000313" key="8">
    <source>
        <dbReference type="Proteomes" id="UP001589753"/>
    </source>
</evidence>
<feature type="transmembrane region" description="Helical" evidence="6">
    <location>
        <begin position="118"/>
        <end position="138"/>
    </location>
</feature>
<keyword evidence="5 6" id="KW-0472">Membrane</keyword>
<comment type="subcellular location">
    <subcellularLocation>
        <location evidence="1">Membrane</location>
        <topology evidence="1">Multi-pass membrane protein</topology>
    </subcellularLocation>
</comment>
<evidence type="ECO:0000313" key="7">
    <source>
        <dbReference type="EMBL" id="MFB9352249.1"/>
    </source>
</evidence>
<comment type="caution">
    <text evidence="7">The sequence shown here is derived from an EMBL/GenBank/DDBJ whole genome shotgun (WGS) entry which is preliminary data.</text>
</comment>
<sequence length="171" mass="18953">MTAAPPDQDLRPRSASRRSFLILILLLAVCYAVAALGGLAASDSASTYRSLDRPAWAPPSWLFGPVWTVLYATIAFSAWLVLRHRPLARTRKEIVFWGAQLALNLAWTPLFFGAGRYGLAFLDICLLLAALGTTMFLFRRRSQAASLLLVPYALWVLYAAALNLAIWRLNT</sequence>
<proteinExistence type="inferred from homology"/>